<name>A0ABT8KSU8_9BACT</name>
<keyword evidence="4 5" id="KW-0472">Membrane</keyword>
<reference evidence="7" key="1">
    <citation type="submission" date="2023-06" db="EMBL/GenBank/DDBJ databases">
        <title>Genomic of Parafulvivirga corallium.</title>
        <authorList>
            <person name="Wang G."/>
        </authorList>
    </citation>
    <scope>NUCLEOTIDE SEQUENCE</scope>
    <source>
        <strain evidence="7">BMA10</strain>
    </source>
</reference>
<proteinExistence type="predicted"/>
<evidence type="ECO:0000256" key="1">
    <source>
        <dbReference type="ARBA" id="ARBA00004370"/>
    </source>
</evidence>
<gene>
    <name evidence="7" type="ORF">QQ008_20710</name>
</gene>
<dbReference type="Proteomes" id="UP001172082">
    <property type="component" value="Unassembled WGS sequence"/>
</dbReference>
<dbReference type="PANTHER" id="PTHR11863">
    <property type="entry name" value="STEROL DESATURASE"/>
    <property type="match status" value="1"/>
</dbReference>
<comment type="caution">
    <text evidence="7">The sequence shown here is derived from an EMBL/GenBank/DDBJ whole genome shotgun (WGS) entry which is preliminary data.</text>
</comment>
<dbReference type="EMBL" id="JAUJEA010000008">
    <property type="protein sequence ID" value="MDN5203825.1"/>
    <property type="molecule type" value="Genomic_DNA"/>
</dbReference>
<organism evidence="7 8">
    <name type="scientific">Splendidivirga corallicola</name>
    <dbReference type="NCBI Taxonomy" id="3051826"/>
    <lineage>
        <taxon>Bacteria</taxon>
        <taxon>Pseudomonadati</taxon>
        <taxon>Bacteroidota</taxon>
        <taxon>Cytophagia</taxon>
        <taxon>Cytophagales</taxon>
        <taxon>Splendidivirgaceae</taxon>
        <taxon>Splendidivirga</taxon>
    </lineage>
</organism>
<dbReference type="Pfam" id="PF04116">
    <property type="entry name" value="FA_hydroxylase"/>
    <property type="match status" value="1"/>
</dbReference>
<dbReference type="RefSeq" id="WP_346753848.1">
    <property type="nucleotide sequence ID" value="NZ_JAUJEA010000008.1"/>
</dbReference>
<evidence type="ECO:0000256" key="5">
    <source>
        <dbReference type="SAM" id="Phobius"/>
    </source>
</evidence>
<feature type="transmembrane region" description="Helical" evidence="5">
    <location>
        <begin position="63"/>
        <end position="82"/>
    </location>
</feature>
<keyword evidence="3 5" id="KW-1133">Transmembrane helix</keyword>
<evidence type="ECO:0000313" key="8">
    <source>
        <dbReference type="Proteomes" id="UP001172082"/>
    </source>
</evidence>
<comment type="subcellular location">
    <subcellularLocation>
        <location evidence="1">Membrane</location>
    </subcellularLocation>
</comment>
<dbReference type="InterPro" id="IPR006694">
    <property type="entry name" value="Fatty_acid_hydroxylase"/>
</dbReference>
<evidence type="ECO:0000256" key="3">
    <source>
        <dbReference type="ARBA" id="ARBA00022989"/>
    </source>
</evidence>
<keyword evidence="8" id="KW-1185">Reference proteome</keyword>
<evidence type="ECO:0000256" key="4">
    <source>
        <dbReference type="ARBA" id="ARBA00023136"/>
    </source>
</evidence>
<evidence type="ECO:0000259" key="6">
    <source>
        <dbReference type="Pfam" id="PF04116"/>
    </source>
</evidence>
<keyword evidence="2 5" id="KW-0812">Transmembrane</keyword>
<feature type="domain" description="Fatty acid hydroxylase" evidence="6">
    <location>
        <begin position="103"/>
        <end position="233"/>
    </location>
</feature>
<feature type="transmembrane region" description="Helical" evidence="5">
    <location>
        <begin position="20"/>
        <end position="42"/>
    </location>
</feature>
<evidence type="ECO:0000313" key="7">
    <source>
        <dbReference type="EMBL" id="MDN5203825.1"/>
    </source>
</evidence>
<accession>A0ABT8KSU8</accession>
<protein>
    <submittedName>
        <fullName evidence="7">Sterol desaturase family protein</fullName>
    </submittedName>
</protein>
<sequence length="239" mass="28481">MVHEISNIIFSHWWKTSLVAFLFFLLLYFTSSMAALILQRFFRLPSISNYKDYHKQIKTEIRLSLISIGVFSLEAIPIQIAFTNGLININLDINLYTLVPEMILLFLWNEIHFYVTHRLLHTKWLFNKVHFRHHKSNEPTVFSTYSFHWLEAALLGSVIYVPVLLFHFQFLALLSLPIMSIILNTLGHWHHDIAPDKPYNHWLRFSYRHSMHHKYVKGNYGFFLVYIDQLFKTNLKNGK</sequence>
<evidence type="ECO:0000256" key="2">
    <source>
        <dbReference type="ARBA" id="ARBA00022692"/>
    </source>
</evidence>
<dbReference type="InterPro" id="IPR050307">
    <property type="entry name" value="Sterol_Desaturase_Related"/>
</dbReference>